<evidence type="ECO:0000313" key="3">
    <source>
        <dbReference type="EMBL" id="NBG97011.1"/>
    </source>
</evidence>
<evidence type="ECO:0000256" key="1">
    <source>
        <dbReference type="SAM" id="MobiDB-lite"/>
    </source>
</evidence>
<evidence type="ECO:0000256" key="2">
    <source>
        <dbReference type="SAM" id="Phobius"/>
    </source>
</evidence>
<sequence length="63" mass="6730">MTYPETARAATQPNATHDVDPDLKLDRQEARQGKTGLNVRYVLAISLAAAILAMALIYTAGTA</sequence>
<dbReference type="RefSeq" id="WP_160588992.1">
    <property type="nucleotide sequence ID" value="NZ_BMHN01000001.1"/>
</dbReference>
<keyword evidence="4" id="KW-1185">Reference proteome</keyword>
<protein>
    <submittedName>
        <fullName evidence="3">Uncharacterized protein</fullName>
    </submittedName>
</protein>
<accession>A0A845QHY1</accession>
<keyword evidence="2" id="KW-0472">Membrane</keyword>
<keyword evidence="2" id="KW-0812">Transmembrane</keyword>
<dbReference type="AlphaFoldDB" id="A0A845QHY1"/>
<evidence type="ECO:0000313" key="4">
    <source>
        <dbReference type="Proteomes" id="UP000470384"/>
    </source>
</evidence>
<gene>
    <name evidence="3" type="ORF">GTQ45_14835</name>
</gene>
<dbReference type="EMBL" id="WXYQ01000013">
    <property type="protein sequence ID" value="NBG97011.1"/>
    <property type="molecule type" value="Genomic_DNA"/>
</dbReference>
<organism evidence="3 4">
    <name type="scientific">Pyruvatibacter mobilis</name>
    <dbReference type="NCBI Taxonomy" id="1712261"/>
    <lineage>
        <taxon>Bacteria</taxon>
        <taxon>Pseudomonadati</taxon>
        <taxon>Pseudomonadota</taxon>
        <taxon>Alphaproteobacteria</taxon>
        <taxon>Hyphomicrobiales</taxon>
        <taxon>Parvibaculaceae</taxon>
        <taxon>Pyruvatibacter</taxon>
    </lineage>
</organism>
<dbReference type="Proteomes" id="UP000470384">
    <property type="component" value="Unassembled WGS sequence"/>
</dbReference>
<keyword evidence="2" id="KW-1133">Transmembrane helix</keyword>
<proteinExistence type="predicted"/>
<name>A0A845QHY1_9HYPH</name>
<dbReference type="GeneID" id="300653942"/>
<feature type="transmembrane region" description="Helical" evidence="2">
    <location>
        <begin position="41"/>
        <end position="61"/>
    </location>
</feature>
<comment type="caution">
    <text evidence="3">The sequence shown here is derived from an EMBL/GenBank/DDBJ whole genome shotgun (WGS) entry which is preliminary data.</text>
</comment>
<feature type="region of interest" description="Disordered" evidence="1">
    <location>
        <begin position="1"/>
        <end position="23"/>
    </location>
</feature>
<reference evidence="3 4" key="1">
    <citation type="journal article" date="2016" name="Int. J. Syst. Evol. Microbiol.">
        <title>Pyruvatibacter mobilis gen. nov., sp. nov., a marine bacterium from the culture broth of Picochlorum sp. 122.</title>
        <authorList>
            <person name="Wang G."/>
            <person name="Tang M."/>
            <person name="Wu H."/>
            <person name="Dai S."/>
            <person name="Li T."/>
            <person name="Chen C."/>
            <person name="He H."/>
            <person name="Fan J."/>
            <person name="Xiang W."/>
            <person name="Li X."/>
        </authorList>
    </citation>
    <scope>NUCLEOTIDE SEQUENCE [LARGE SCALE GENOMIC DNA]</scope>
    <source>
        <strain evidence="3 4">GYP-11</strain>
    </source>
</reference>